<reference evidence="9 10" key="1">
    <citation type="submission" date="2010-12" db="EMBL/GenBank/DDBJ databases">
        <title>Complete sequence of Desulfurispirillum indicum S5.</title>
        <authorList>
            <consortium name="US DOE Joint Genome Institute"/>
            <person name="Lucas S."/>
            <person name="Copeland A."/>
            <person name="Lapidus A."/>
            <person name="Cheng J.-F."/>
            <person name="Goodwin L."/>
            <person name="Pitluck S."/>
            <person name="Chertkov O."/>
            <person name="Held B."/>
            <person name="Detter J.C."/>
            <person name="Han C."/>
            <person name="Tapia R."/>
            <person name="Land M."/>
            <person name="Hauser L."/>
            <person name="Kyrpides N."/>
            <person name="Ivanova N."/>
            <person name="Mikhailova N."/>
            <person name="Haggblom M."/>
            <person name="Rauschenbach I."/>
            <person name="Bini E."/>
            <person name="Woyke T."/>
        </authorList>
    </citation>
    <scope>NUCLEOTIDE SEQUENCE [LARGE SCALE GENOMIC DNA]</scope>
    <source>
        <strain evidence="10">ATCC BAA-1389 / DSM 22839 / S5</strain>
    </source>
</reference>
<dbReference type="KEGG" id="din:Selin_2582"/>
<evidence type="ECO:0000313" key="9">
    <source>
        <dbReference type="EMBL" id="ADU67293.1"/>
    </source>
</evidence>
<keyword evidence="10" id="KW-1185">Reference proteome</keyword>
<evidence type="ECO:0000256" key="6">
    <source>
        <dbReference type="ARBA" id="ARBA00023012"/>
    </source>
</evidence>
<keyword evidence="7" id="KW-1133">Transmembrane helix</keyword>
<dbReference type="GO" id="GO:0005886">
    <property type="term" value="C:plasma membrane"/>
    <property type="evidence" value="ECO:0007669"/>
    <property type="project" value="TreeGrafter"/>
</dbReference>
<dbReference type="Gene3D" id="3.30.450.20">
    <property type="entry name" value="PAS domain"/>
    <property type="match status" value="1"/>
</dbReference>
<accession>E6W6F8</accession>
<sequence>MSSFARVFLIIAIPMALAILPLVYIANGIVMDGARKNLMEEMKTKWAIMAALEIPQEYNREFHDRLRAMARTTSLRITLIHTDGSVTYDSHVAAAQMEQIANHSQRPEVLDALELGESYFTRISTTIHKEMVYYAKPLEDGRILRISYPTTYITRLEQDARERSLIFLLMLLAATALVSAYLARKISLPIQRLSYIAEAVESGRSSIHFPHFRDPTMAKISHLIARIYHAMIAKQERLREEQEKLENIFGILEEGIILVDRDNTILHSNPKSQEFLGVEFHVGSNLLGDIQDFQVISFLREILESEENNLWDKRRFRDRVYEVNLRVLAKEKLIAFFDVTEEDKYERYKTELVGNISHELRTPITMIMGYAETLLSDPDLPTERRERFLRIIYKSSHSLSALIEDVLQLNRLEQTGQEFAIDEPLLMEDVILTLRERFATITSKVIHYDVPGGMQVWCTYEHVLSILSNLIDNAMKYSSGSTIHVRVHQKPPHLVLEVEDEGPAIPAKERERIFERFYTVSQSRNRAKSGTGVGLSIVKHIVHAYGGRVDISESRQHGNIFTVRLVEKREKRSEIL</sequence>
<dbReference type="GO" id="GO:0016036">
    <property type="term" value="P:cellular response to phosphate starvation"/>
    <property type="evidence" value="ECO:0007669"/>
    <property type="project" value="TreeGrafter"/>
</dbReference>
<dbReference type="eggNOG" id="COG5002">
    <property type="taxonomic scope" value="Bacteria"/>
</dbReference>
<dbReference type="SUPFAM" id="SSF47384">
    <property type="entry name" value="Homodimeric domain of signal transducing histidine kinase"/>
    <property type="match status" value="1"/>
</dbReference>
<evidence type="ECO:0000313" key="10">
    <source>
        <dbReference type="Proteomes" id="UP000002572"/>
    </source>
</evidence>
<dbReference type="PROSITE" id="PS50109">
    <property type="entry name" value="HIS_KIN"/>
    <property type="match status" value="1"/>
</dbReference>
<dbReference type="Gene3D" id="3.30.565.10">
    <property type="entry name" value="Histidine kinase-like ATPase, C-terminal domain"/>
    <property type="match status" value="1"/>
</dbReference>
<keyword evidence="7" id="KW-0472">Membrane</keyword>
<evidence type="ECO:0000256" key="1">
    <source>
        <dbReference type="ARBA" id="ARBA00000085"/>
    </source>
</evidence>
<dbReference type="InterPro" id="IPR035965">
    <property type="entry name" value="PAS-like_dom_sf"/>
</dbReference>
<proteinExistence type="predicted"/>
<dbReference type="CDD" id="cd00075">
    <property type="entry name" value="HATPase"/>
    <property type="match status" value="1"/>
</dbReference>
<dbReference type="InterPro" id="IPR036097">
    <property type="entry name" value="HisK_dim/P_sf"/>
</dbReference>
<keyword evidence="9" id="KW-0547">Nucleotide-binding</keyword>
<dbReference type="RefSeq" id="WP_013507162.1">
    <property type="nucleotide sequence ID" value="NC_014836.1"/>
</dbReference>
<dbReference type="Pfam" id="PF02518">
    <property type="entry name" value="HATPase_c"/>
    <property type="match status" value="1"/>
</dbReference>
<keyword evidence="4" id="KW-0808">Transferase</keyword>
<dbReference type="GO" id="GO:0000155">
    <property type="term" value="F:phosphorelay sensor kinase activity"/>
    <property type="evidence" value="ECO:0007669"/>
    <property type="project" value="InterPro"/>
</dbReference>
<evidence type="ECO:0000259" key="8">
    <source>
        <dbReference type="PROSITE" id="PS50109"/>
    </source>
</evidence>
<comment type="catalytic activity">
    <reaction evidence="1">
        <text>ATP + protein L-histidine = ADP + protein N-phospho-L-histidine.</text>
        <dbReference type="EC" id="2.7.13.3"/>
    </reaction>
</comment>
<evidence type="ECO:0000256" key="7">
    <source>
        <dbReference type="SAM" id="Phobius"/>
    </source>
</evidence>
<gene>
    <name evidence="9" type="ordered locus">Selin_2582</name>
</gene>
<dbReference type="EC" id="2.7.13.3" evidence="2"/>
<keyword evidence="7" id="KW-0812">Transmembrane</keyword>
<dbReference type="SUPFAM" id="SSF55785">
    <property type="entry name" value="PYP-like sensor domain (PAS domain)"/>
    <property type="match status" value="1"/>
</dbReference>
<evidence type="ECO:0000256" key="5">
    <source>
        <dbReference type="ARBA" id="ARBA00022777"/>
    </source>
</evidence>
<dbReference type="InParanoid" id="E6W6F8"/>
<dbReference type="PANTHER" id="PTHR45453">
    <property type="entry name" value="PHOSPHATE REGULON SENSOR PROTEIN PHOR"/>
    <property type="match status" value="1"/>
</dbReference>
<dbReference type="SMART" id="SM00387">
    <property type="entry name" value="HATPase_c"/>
    <property type="match status" value="1"/>
</dbReference>
<dbReference type="GO" id="GO:0004721">
    <property type="term" value="F:phosphoprotein phosphatase activity"/>
    <property type="evidence" value="ECO:0007669"/>
    <property type="project" value="TreeGrafter"/>
</dbReference>
<name>E6W6F8_DESIS</name>
<feature type="domain" description="Histidine kinase" evidence="8">
    <location>
        <begin position="355"/>
        <end position="569"/>
    </location>
</feature>
<dbReference type="EMBL" id="CP002432">
    <property type="protein sequence ID" value="ADU67293.1"/>
    <property type="molecule type" value="Genomic_DNA"/>
</dbReference>
<dbReference type="InterPro" id="IPR003594">
    <property type="entry name" value="HATPase_dom"/>
</dbReference>
<dbReference type="SMART" id="SM00388">
    <property type="entry name" value="HisKA"/>
    <property type="match status" value="1"/>
</dbReference>
<evidence type="ECO:0000256" key="3">
    <source>
        <dbReference type="ARBA" id="ARBA00022553"/>
    </source>
</evidence>
<dbReference type="OrthoDB" id="9813151at2"/>
<dbReference type="InterPro" id="IPR036890">
    <property type="entry name" value="HATPase_C_sf"/>
</dbReference>
<keyword evidence="9" id="KW-0067">ATP-binding</keyword>
<dbReference type="STRING" id="653733.Selin_2582"/>
<feature type="transmembrane region" description="Helical" evidence="7">
    <location>
        <begin position="6"/>
        <end position="30"/>
    </location>
</feature>
<keyword evidence="5" id="KW-0418">Kinase</keyword>
<dbReference type="FunCoup" id="E6W6F8">
    <property type="interactions" value="557"/>
</dbReference>
<protein>
    <recommendedName>
        <fullName evidence="2">histidine kinase</fullName>
        <ecNumber evidence="2">2.7.13.3</ecNumber>
    </recommendedName>
</protein>
<evidence type="ECO:0000256" key="2">
    <source>
        <dbReference type="ARBA" id="ARBA00012438"/>
    </source>
</evidence>
<keyword evidence="3" id="KW-0597">Phosphoprotein</keyword>
<dbReference type="FunFam" id="1.10.287.130:FF:000001">
    <property type="entry name" value="Two-component sensor histidine kinase"/>
    <property type="match status" value="1"/>
</dbReference>
<dbReference type="HOGENOM" id="CLU_000445_89_2_0"/>
<dbReference type="Pfam" id="PF00512">
    <property type="entry name" value="HisKA"/>
    <property type="match status" value="1"/>
</dbReference>
<keyword evidence="6" id="KW-0902">Two-component regulatory system</keyword>
<dbReference type="CDD" id="cd00082">
    <property type="entry name" value="HisKA"/>
    <property type="match status" value="1"/>
</dbReference>
<evidence type="ECO:0000256" key="4">
    <source>
        <dbReference type="ARBA" id="ARBA00022679"/>
    </source>
</evidence>
<dbReference type="PRINTS" id="PR00344">
    <property type="entry name" value="BCTRLSENSOR"/>
</dbReference>
<dbReference type="Proteomes" id="UP000002572">
    <property type="component" value="Chromosome"/>
</dbReference>
<dbReference type="InterPro" id="IPR004358">
    <property type="entry name" value="Sig_transdc_His_kin-like_C"/>
</dbReference>
<dbReference type="AlphaFoldDB" id="E6W6F8"/>
<dbReference type="InterPro" id="IPR003661">
    <property type="entry name" value="HisK_dim/P_dom"/>
</dbReference>
<feature type="transmembrane region" description="Helical" evidence="7">
    <location>
        <begin position="165"/>
        <end position="183"/>
    </location>
</feature>
<dbReference type="InterPro" id="IPR005467">
    <property type="entry name" value="His_kinase_dom"/>
</dbReference>
<dbReference type="GO" id="GO:0005524">
    <property type="term" value="F:ATP binding"/>
    <property type="evidence" value="ECO:0007669"/>
    <property type="project" value="UniProtKB-KW"/>
</dbReference>
<dbReference type="InterPro" id="IPR050351">
    <property type="entry name" value="BphY/WalK/GraS-like"/>
</dbReference>
<dbReference type="PANTHER" id="PTHR45453:SF1">
    <property type="entry name" value="PHOSPHATE REGULON SENSOR PROTEIN PHOR"/>
    <property type="match status" value="1"/>
</dbReference>
<organism evidence="9 10">
    <name type="scientific">Desulfurispirillum indicum (strain ATCC BAA-1389 / DSM 22839 / S5)</name>
    <dbReference type="NCBI Taxonomy" id="653733"/>
    <lineage>
        <taxon>Bacteria</taxon>
        <taxon>Pseudomonadati</taxon>
        <taxon>Chrysiogenota</taxon>
        <taxon>Chrysiogenia</taxon>
        <taxon>Chrysiogenales</taxon>
        <taxon>Chrysiogenaceae</taxon>
        <taxon>Desulfurispirillum</taxon>
    </lineage>
</organism>
<dbReference type="Gene3D" id="1.10.287.130">
    <property type="match status" value="1"/>
</dbReference>
<dbReference type="SUPFAM" id="SSF55874">
    <property type="entry name" value="ATPase domain of HSP90 chaperone/DNA topoisomerase II/histidine kinase"/>
    <property type="match status" value="1"/>
</dbReference>